<protein>
    <submittedName>
        <fullName evidence="1">Uncharacterized protein</fullName>
    </submittedName>
</protein>
<organism evidence="1 2">
    <name type="scientific">Frigidibacter albus</name>
    <dbReference type="NCBI Taxonomy" id="1465486"/>
    <lineage>
        <taxon>Bacteria</taxon>
        <taxon>Pseudomonadati</taxon>
        <taxon>Pseudomonadota</taxon>
        <taxon>Alphaproteobacteria</taxon>
        <taxon>Rhodobacterales</taxon>
        <taxon>Paracoccaceae</taxon>
        <taxon>Frigidibacter</taxon>
    </lineage>
</organism>
<evidence type="ECO:0000313" key="1">
    <source>
        <dbReference type="EMBL" id="MZQ87541.1"/>
    </source>
</evidence>
<sequence length="62" mass="7005">MEQDGRRSADSDLFTLICDSGGRYAATCHNPDWLVANDLDIAPWQRMIETFLNSGIWSECNP</sequence>
<dbReference type="EMBL" id="WWNR01000001">
    <property type="protein sequence ID" value="MZQ87541.1"/>
    <property type="molecule type" value="Genomic_DNA"/>
</dbReference>
<dbReference type="RefSeq" id="WP_161342264.1">
    <property type="nucleotide sequence ID" value="NZ_BMGW01000001.1"/>
</dbReference>
<dbReference type="AlphaFoldDB" id="A0A6L8VCX3"/>
<comment type="caution">
    <text evidence="1">The sequence shown here is derived from an EMBL/GenBank/DDBJ whole genome shotgun (WGS) entry which is preliminary data.</text>
</comment>
<gene>
    <name evidence="1" type="ORF">GS660_00335</name>
</gene>
<dbReference type="Proteomes" id="UP000477083">
    <property type="component" value="Unassembled WGS sequence"/>
</dbReference>
<accession>A0A6L8VCX3</accession>
<proteinExistence type="predicted"/>
<evidence type="ECO:0000313" key="2">
    <source>
        <dbReference type="Proteomes" id="UP000477083"/>
    </source>
</evidence>
<name>A0A6L8VCX3_9RHOB</name>
<keyword evidence="2" id="KW-1185">Reference proteome</keyword>
<reference evidence="1 2" key="1">
    <citation type="submission" date="2020-01" db="EMBL/GenBank/DDBJ databases">
        <title>Frigidibacter albus SP32T (=CGMCC 1.13995T).</title>
        <authorList>
            <person name="Liao X."/>
        </authorList>
    </citation>
    <scope>NUCLEOTIDE SEQUENCE [LARGE SCALE GENOMIC DNA]</scope>
    <source>
        <strain evidence="1 2">SP32</strain>
    </source>
</reference>